<evidence type="ECO:0000256" key="6">
    <source>
        <dbReference type="RuleBase" id="RU365089"/>
    </source>
</evidence>
<keyword evidence="5 6" id="KW-0233">DNA recombination</keyword>
<sequence>MTETLKSMGSMPKDAKKVAKPGEAERAAVRELVKAARARGEELTGPDGLLKMITATVLQAALDEEMTEHLGHEKHQPTVAAGGNVRNGTRPKTVLTDAAGAVTIEVPRDRAGTFEPVIVAKRQRRLTDVDAIAISLYAKGLTTGEISAHFNEIYGASVSKDTVSRITDAVVEEMTAWSSRPLQAVYAAVFVDAIYVKVRDGQVGNQPFYAAIGVDLGGRRDVLGLWAGKGGGESAKFWMNVLADLKNRGVADVFFIVCDGLKGLPDSVNAVFPLAIVQACVIHLIRATLRYASRRYWDQLARDLRAIYTAPSVEAAWAAFEELEEKWGKPYPAIPKLWRAAWEEFTPFLAHDVEIRRVLFSTNAIESLNARYRRAVGARDHFPTEQAALKCLYLVTRGPDPKGTGQARWTMRWKPALNAFAVTFADRMPAAENL</sequence>
<keyword evidence="4 6" id="KW-0238">DNA-binding</keyword>
<evidence type="ECO:0000256" key="7">
    <source>
        <dbReference type="SAM" id="MobiDB-lite"/>
    </source>
</evidence>
<evidence type="ECO:0000256" key="4">
    <source>
        <dbReference type="ARBA" id="ARBA00023125"/>
    </source>
</evidence>
<evidence type="ECO:0000256" key="5">
    <source>
        <dbReference type="ARBA" id="ARBA00023172"/>
    </source>
</evidence>
<reference evidence="8 9" key="1">
    <citation type="submission" date="2022-11" db="EMBL/GenBank/DDBJ databases">
        <title>Anaerobic phenanthrene biodegradation by a DNRA strain PheN6.</title>
        <authorList>
            <person name="Zhang Z."/>
        </authorList>
    </citation>
    <scope>NUCLEOTIDE SEQUENCE [LARGE SCALE GENOMIC DNA]</scope>
    <source>
        <strain evidence="8 9">PheN6</strain>
    </source>
</reference>
<evidence type="ECO:0000313" key="9">
    <source>
        <dbReference type="Proteomes" id="UP001150259"/>
    </source>
</evidence>
<evidence type="ECO:0000313" key="8">
    <source>
        <dbReference type="EMBL" id="MDC5697942.1"/>
    </source>
</evidence>
<dbReference type="NCBIfam" id="NF033543">
    <property type="entry name" value="transpos_IS256"/>
    <property type="match status" value="1"/>
</dbReference>
<accession>A0ABT5GIC2</accession>
<evidence type="ECO:0000256" key="1">
    <source>
        <dbReference type="ARBA" id="ARBA00002190"/>
    </source>
</evidence>
<organism evidence="8 9">
    <name type="scientific">Intrasporangium calvum</name>
    <dbReference type="NCBI Taxonomy" id="53358"/>
    <lineage>
        <taxon>Bacteria</taxon>
        <taxon>Bacillati</taxon>
        <taxon>Actinomycetota</taxon>
        <taxon>Actinomycetes</taxon>
        <taxon>Micrococcales</taxon>
        <taxon>Intrasporangiaceae</taxon>
        <taxon>Intrasporangium</taxon>
    </lineage>
</organism>
<evidence type="ECO:0000256" key="2">
    <source>
        <dbReference type="ARBA" id="ARBA00010961"/>
    </source>
</evidence>
<dbReference type="Proteomes" id="UP001150259">
    <property type="component" value="Unassembled WGS sequence"/>
</dbReference>
<feature type="region of interest" description="Disordered" evidence="7">
    <location>
        <begin position="72"/>
        <end position="91"/>
    </location>
</feature>
<gene>
    <name evidence="8" type="ORF">OO014_11780</name>
</gene>
<keyword evidence="6" id="KW-0814">Transposable element</keyword>
<comment type="function">
    <text evidence="1 6">Required for the transposition of the insertion element.</text>
</comment>
<dbReference type="InterPro" id="IPR001207">
    <property type="entry name" value="Transposase_mutator"/>
</dbReference>
<dbReference type="PANTHER" id="PTHR33217">
    <property type="entry name" value="TRANSPOSASE FOR INSERTION SEQUENCE ELEMENT IS1081"/>
    <property type="match status" value="1"/>
</dbReference>
<protein>
    <recommendedName>
        <fullName evidence="6">Mutator family transposase</fullName>
    </recommendedName>
</protein>
<keyword evidence="3 6" id="KW-0815">Transposition</keyword>
<dbReference type="Pfam" id="PF00872">
    <property type="entry name" value="Transposase_mut"/>
    <property type="match status" value="1"/>
</dbReference>
<proteinExistence type="inferred from homology"/>
<feature type="compositionally biased region" description="Basic and acidic residues" evidence="7">
    <location>
        <begin position="13"/>
        <end position="24"/>
    </location>
</feature>
<evidence type="ECO:0000256" key="3">
    <source>
        <dbReference type="ARBA" id="ARBA00022578"/>
    </source>
</evidence>
<dbReference type="EMBL" id="JAPFQL010000048">
    <property type="protein sequence ID" value="MDC5697942.1"/>
    <property type="molecule type" value="Genomic_DNA"/>
</dbReference>
<comment type="similarity">
    <text evidence="2 6">Belongs to the transposase mutator family.</text>
</comment>
<comment type="caution">
    <text evidence="8">The sequence shown here is derived from an EMBL/GenBank/DDBJ whole genome shotgun (WGS) entry which is preliminary data.</text>
</comment>
<dbReference type="PANTHER" id="PTHR33217:SF8">
    <property type="entry name" value="MUTATOR FAMILY TRANSPOSASE"/>
    <property type="match status" value="1"/>
</dbReference>
<dbReference type="RefSeq" id="WP_272462516.1">
    <property type="nucleotide sequence ID" value="NZ_JAPFQL010000048.1"/>
</dbReference>
<feature type="region of interest" description="Disordered" evidence="7">
    <location>
        <begin position="1"/>
        <end position="24"/>
    </location>
</feature>
<keyword evidence="9" id="KW-1185">Reference proteome</keyword>
<name>A0ABT5GIC2_9MICO</name>
<dbReference type="PROSITE" id="PS01007">
    <property type="entry name" value="TRANSPOSASE_MUTATOR"/>
    <property type="match status" value="1"/>
</dbReference>